<protein>
    <submittedName>
        <fullName evidence="1">Uncharacterized protein</fullName>
    </submittedName>
</protein>
<dbReference type="EMBL" id="JAPWTJ010000012">
    <property type="protein sequence ID" value="KAJ8985531.1"/>
    <property type="molecule type" value="Genomic_DNA"/>
</dbReference>
<evidence type="ECO:0000313" key="2">
    <source>
        <dbReference type="Proteomes" id="UP001162164"/>
    </source>
</evidence>
<name>A0ABQ9K4L0_9CUCU</name>
<proteinExistence type="predicted"/>
<gene>
    <name evidence="1" type="ORF">NQ317_019914</name>
</gene>
<dbReference type="Proteomes" id="UP001162164">
    <property type="component" value="Unassembled WGS sequence"/>
</dbReference>
<comment type="caution">
    <text evidence="1">The sequence shown here is derived from an EMBL/GenBank/DDBJ whole genome shotgun (WGS) entry which is preliminary data.</text>
</comment>
<reference evidence="1" key="1">
    <citation type="journal article" date="2023" name="Insect Mol. Biol.">
        <title>Genome sequencing provides insights into the evolution of gene families encoding plant cell wall-degrading enzymes in longhorned beetles.</title>
        <authorList>
            <person name="Shin N.R."/>
            <person name="Okamura Y."/>
            <person name="Kirsch R."/>
            <person name="Pauchet Y."/>
        </authorList>
    </citation>
    <scope>NUCLEOTIDE SEQUENCE</scope>
    <source>
        <strain evidence="1">MMC_N1</strain>
    </source>
</reference>
<keyword evidence="2" id="KW-1185">Reference proteome</keyword>
<organism evidence="1 2">
    <name type="scientific">Molorchus minor</name>
    <dbReference type="NCBI Taxonomy" id="1323400"/>
    <lineage>
        <taxon>Eukaryota</taxon>
        <taxon>Metazoa</taxon>
        <taxon>Ecdysozoa</taxon>
        <taxon>Arthropoda</taxon>
        <taxon>Hexapoda</taxon>
        <taxon>Insecta</taxon>
        <taxon>Pterygota</taxon>
        <taxon>Neoptera</taxon>
        <taxon>Endopterygota</taxon>
        <taxon>Coleoptera</taxon>
        <taxon>Polyphaga</taxon>
        <taxon>Cucujiformia</taxon>
        <taxon>Chrysomeloidea</taxon>
        <taxon>Cerambycidae</taxon>
        <taxon>Lamiinae</taxon>
        <taxon>Monochamini</taxon>
        <taxon>Molorchus</taxon>
    </lineage>
</organism>
<accession>A0ABQ9K4L0</accession>
<sequence length="193" mass="22439">MYADYIKLCLPMKAMKYKKKKIFDTSNDKSYTYANHNQGRERRHPHSGAKEGVPIGFPSDIQNWYGLHQVCINSPVPLEDCSPDIEATRCMLILKTASFLECRIRRCLFTIDWLEGSRRGVGTNRVLDLDNIRLAVINYLYSRDHFLNYKVGFSLVLMSSSYGKIPNETKDLFTLLEYEKRTDRNTVDSCLEY</sequence>
<evidence type="ECO:0000313" key="1">
    <source>
        <dbReference type="EMBL" id="KAJ8985531.1"/>
    </source>
</evidence>